<dbReference type="Pfam" id="PF04134">
    <property type="entry name" value="DCC1-like"/>
    <property type="match status" value="1"/>
</dbReference>
<dbReference type="KEGG" id="sbk:SHEWBE_2090"/>
<evidence type="ECO:0008006" key="3">
    <source>
        <dbReference type="Google" id="ProtNLM"/>
    </source>
</evidence>
<dbReference type="Proteomes" id="UP000250123">
    <property type="component" value="Chromosome SHEWBE"/>
</dbReference>
<evidence type="ECO:0000313" key="2">
    <source>
        <dbReference type="Proteomes" id="UP000250123"/>
    </source>
</evidence>
<proteinExistence type="predicted"/>
<dbReference type="PANTHER" id="PTHR33639">
    <property type="entry name" value="THIOL-DISULFIDE OXIDOREDUCTASE DCC"/>
    <property type="match status" value="1"/>
</dbReference>
<dbReference type="GO" id="GO:0015035">
    <property type="term" value="F:protein-disulfide reductase activity"/>
    <property type="evidence" value="ECO:0007669"/>
    <property type="project" value="InterPro"/>
</dbReference>
<dbReference type="RefSeq" id="WP_231926512.1">
    <property type="nucleotide sequence ID" value="NZ_LS483452.1"/>
</dbReference>
<dbReference type="AlphaFoldDB" id="A0A330M0G7"/>
<reference evidence="2" key="1">
    <citation type="submission" date="2018-06" db="EMBL/GenBank/DDBJ databases">
        <authorList>
            <person name="Cea G.-C."/>
            <person name="William W."/>
        </authorList>
    </citation>
    <scope>NUCLEOTIDE SEQUENCE [LARGE SCALE GENOMIC DNA]</scope>
    <source>
        <strain evidence="2">DB21MT-2</strain>
    </source>
</reference>
<sequence>MESRNIVIFDGVCNLCNNTVNFIIKRDPKQIFCFTPMQSQAAKDLISRYSLVNGYRDTFFLIKLGKCYTRSDAALEICKDLPAL</sequence>
<dbReference type="InterPro" id="IPR052927">
    <property type="entry name" value="DCC_oxidoreductase"/>
</dbReference>
<protein>
    <recommendedName>
        <fullName evidence="3">Thiol-disulfide oxidoreductase</fullName>
    </recommendedName>
</protein>
<evidence type="ECO:0000313" key="1">
    <source>
        <dbReference type="EMBL" id="SQH76056.1"/>
    </source>
</evidence>
<dbReference type="InterPro" id="IPR007263">
    <property type="entry name" value="DCC1-like"/>
</dbReference>
<accession>A0A330M0G7</accession>
<gene>
    <name evidence="1" type="ORF">SHEWBE_2090</name>
</gene>
<organism evidence="1 2">
    <name type="scientific">Shewanella benthica</name>
    <dbReference type="NCBI Taxonomy" id="43661"/>
    <lineage>
        <taxon>Bacteria</taxon>
        <taxon>Pseudomonadati</taxon>
        <taxon>Pseudomonadota</taxon>
        <taxon>Gammaproteobacteria</taxon>
        <taxon>Alteromonadales</taxon>
        <taxon>Shewanellaceae</taxon>
        <taxon>Shewanella</taxon>
    </lineage>
</organism>
<dbReference type="PANTHER" id="PTHR33639:SF2">
    <property type="entry name" value="DUF393 DOMAIN-CONTAINING PROTEIN"/>
    <property type="match status" value="1"/>
</dbReference>
<dbReference type="EMBL" id="LS483452">
    <property type="protein sequence ID" value="SQH76056.1"/>
    <property type="molecule type" value="Genomic_DNA"/>
</dbReference>
<name>A0A330M0G7_9GAMM</name>